<evidence type="ECO:0008006" key="4">
    <source>
        <dbReference type="Google" id="ProtNLM"/>
    </source>
</evidence>
<feature type="compositionally biased region" description="Polar residues" evidence="1">
    <location>
        <begin position="1"/>
        <end position="18"/>
    </location>
</feature>
<name>A0ABQ2SE14_9DEIO</name>
<dbReference type="EMBL" id="BMQO01000001">
    <property type="protein sequence ID" value="GGS17134.1"/>
    <property type="molecule type" value="Genomic_DNA"/>
</dbReference>
<gene>
    <name evidence="2" type="ORF">GCM10008961_06000</name>
</gene>
<dbReference type="Proteomes" id="UP000620633">
    <property type="component" value="Unassembled WGS sequence"/>
</dbReference>
<keyword evidence="3" id="KW-1185">Reference proteome</keyword>
<dbReference type="RefSeq" id="WP_189098852.1">
    <property type="nucleotide sequence ID" value="NZ_BMQO01000001.1"/>
</dbReference>
<accession>A0ABQ2SE14</accession>
<feature type="region of interest" description="Disordered" evidence="1">
    <location>
        <begin position="1"/>
        <end position="20"/>
    </location>
</feature>
<comment type="caution">
    <text evidence="2">The sequence shown here is derived from an EMBL/GenBank/DDBJ whole genome shotgun (WGS) entry which is preliminary data.</text>
</comment>
<organism evidence="2 3">
    <name type="scientific">Deinococcus knuensis</name>
    <dbReference type="NCBI Taxonomy" id="1837380"/>
    <lineage>
        <taxon>Bacteria</taxon>
        <taxon>Thermotogati</taxon>
        <taxon>Deinococcota</taxon>
        <taxon>Deinococci</taxon>
        <taxon>Deinococcales</taxon>
        <taxon>Deinococcaceae</taxon>
        <taxon>Deinococcus</taxon>
    </lineage>
</organism>
<evidence type="ECO:0000256" key="1">
    <source>
        <dbReference type="SAM" id="MobiDB-lite"/>
    </source>
</evidence>
<reference evidence="3" key="1">
    <citation type="journal article" date="2019" name="Int. J. Syst. Evol. Microbiol.">
        <title>The Global Catalogue of Microorganisms (GCM) 10K type strain sequencing project: providing services to taxonomists for standard genome sequencing and annotation.</title>
        <authorList>
            <consortium name="The Broad Institute Genomics Platform"/>
            <consortium name="The Broad Institute Genome Sequencing Center for Infectious Disease"/>
            <person name="Wu L."/>
            <person name="Ma J."/>
        </authorList>
    </citation>
    <scope>NUCLEOTIDE SEQUENCE [LARGE SCALE GENOMIC DNA]</scope>
    <source>
        <strain evidence="3">JCM 31406</strain>
    </source>
</reference>
<dbReference type="InterPro" id="IPR047928">
    <property type="entry name" value="Perm_prefix_1"/>
</dbReference>
<sequence length="378" mass="41512">MSPEQQYVRNATRGLNGQTRKDTQAELLDHITERTRQLTLTGLTPEQARTQAMQELGAPATVARSLRANQHVHPALSAAALLALATLLLWPVPELLYARTDPFNSTTTQSVRELRAEGYLTVREANSQLKPYGIQLKYHSESWELRHAGLPTASIASAISWVCQGPTTSSAADQPRYLLSDMPTVAYVNPSALLACMSEAGWPLELDGQQVKLQGKAFPDAWTREIATMFYVPQLTRSLGQLPRHLWSSPTAPTPQNEPSVIAYSNASSGIAWSAHNVETPARQVGLLVRFQLNGTSWPEKVSYSAPMFFSFTLPVSAQGTVNLPVRIPHAMKVVDLTLKSNMNDWLRADSSTFPAILVALPDRTDAPIDLTPLKLNP</sequence>
<dbReference type="NCBIfam" id="NF038403">
    <property type="entry name" value="perm_prefix_1"/>
    <property type="match status" value="1"/>
</dbReference>
<protein>
    <recommendedName>
        <fullName evidence="4">DUF4179 domain-containing protein</fullName>
    </recommendedName>
</protein>
<evidence type="ECO:0000313" key="3">
    <source>
        <dbReference type="Proteomes" id="UP000620633"/>
    </source>
</evidence>
<proteinExistence type="predicted"/>
<evidence type="ECO:0000313" key="2">
    <source>
        <dbReference type="EMBL" id="GGS17134.1"/>
    </source>
</evidence>